<keyword evidence="1" id="KW-0460">Magnesium</keyword>
<keyword evidence="4" id="KW-1185">Reference proteome</keyword>
<keyword evidence="2" id="KW-0732">Signal</keyword>
<dbReference type="GO" id="GO:0046872">
    <property type="term" value="F:metal ion binding"/>
    <property type="evidence" value="ECO:0007669"/>
    <property type="project" value="UniProtKB-KW"/>
</dbReference>
<dbReference type="SUPFAM" id="SSF101478">
    <property type="entry name" value="ADP-ribosylglycohydrolase"/>
    <property type="match status" value="1"/>
</dbReference>
<reference evidence="3 4" key="1">
    <citation type="submission" date="2017-04" db="EMBL/GenBank/DDBJ databases">
        <authorList>
            <person name="Afonso C.L."/>
            <person name="Miller P.J."/>
            <person name="Scott M.A."/>
            <person name="Spackman E."/>
            <person name="Goraichik I."/>
            <person name="Dimitrov K.M."/>
            <person name="Suarez D.L."/>
            <person name="Swayne D.E."/>
        </authorList>
    </citation>
    <scope>NUCLEOTIDE SEQUENCE [LARGE SCALE GENOMIC DNA]</scope>
    <source>
        <strain evidence="3 4">DSM 22418</strain>
    </source>
</reference>
<dbReference type="Pfam" id="PF03747">
    <property type="entry name" value="ADP_ribosyl_GH"/>
    <property type="match status" value="1"/>
</dbReference>
<feature type="binding site" evidence="1">
    <location>
        <position position="315"/>
    </location>
    <ligand>
        <name>Mg(2+)</name>
        <dbReference type="ChEBI" id="CHEBI:18420"/>
        <label>1</label>
    </ligand>
</feature>
<comment type="cofactor">
    <cofactor evidence="1">
        <name>Mg(2+)</name>
        <dbReference type="ChEBI" id="CHEBI:18420"/>
    </cofactor>
    <text evidence="1">Binds 2 magnesium ions per subunit.</text>
</comment>
<feature type="chain" id="PRO_5012733531" evidence="2">
    <location>
        <begin position="26"/>
        <end position="516"/>
    </location>
</feature>
<keyword evidence="1" id="KW-0479">Metal-binding</keyword>
<organism evidence="3 4">
    <name type="scientific">Sphingobacterium psychroaquaticum</name>
    <dbReference type="NCBI Taxonomy" id="561061"/>
    <lineage>
        <taxon>Bacteria</taxon>
        <taxon>Pseudomonadati</taxon>
        <taxon>Bacteroidota</taxon>
        <taxon>Sphingobacteriia</taxon>
        <taxon>Sphingobacteriales</taxon>
        <taxon>Sphingobacteriaceae</taxon>
        <taxon>Sphingobacterium</taxon>
    </lineage>
</organism>
<dbReference type="InterPro" id="IPR005502">
    <property type="entry name" value="Ribosyl_crysJ1"/>
</dbReference>
<protein>
    <submittedName>
        <fullName evidence="3">ADP-ribosylglycohydrolase</fullName>
    </submittedName>
</protein>
<dbReference type="RefSeq" id="WP_085471354.1">
    <property type="nucleotide sequence ID" value="NZ_FXAU01000001.1"/>
</dbReference>
<proteinExistence type="predicted"/>
<dbReference type="InterPro" id="IPR036705">
    <property type="entry name" value="Ribosyl_crysJ1_sf"/>
</dbReference>
<evidence type="ECO:0000313" key="4">
    <source>
        <dbReference type="Proteomes" id="UP000192980"/>
    </source>
</evidence>
<accession>A0A1X7I609</accession>
<evidence type="ECO:0000256" key="2">
    <source>
        <dbReference type="SAM" id="SignalP"/>
    </source>
</evidence>
<sequence length="516" mass="58360">MRQLKYIFLGCGLLLLQCATVMVKAQDKTKAKSMFSLSKKVLLDKIKGGWAGQTIGVTYGWPSEFIYQGTFIQDYEKIPWEDDYINRAMREFPGLYDDVYVDLTFLEVFDRLGLEAPIDSFAQAFIGKEYELWHANQVARYNLRNGVPPLEAGHWLHNPHADDIDFQIEADFAGLISPALPQAASSICERTGRMIASGDGYYGGVYVANMYALAFRHHDVARIVGEALTAIPKPSKFYQCITDVIAFHKRNPKDWKATWWEIQKKWSEDIGCPNGVFHPLSIDAKLNAAYVVMALLYGQGDFFKTMDIATRAGQDSDCNPATACGIIGTMKGYSQIPEPWLSSLKKAEDKPFSFTAYALHDIYEVNMKLALANIEKNGGTLHPEMVDIPLQHPVAVAYEENFAGHFPTDRVKVGKRYDDTFTFEFEGKGVVISGHLIKTDSQLPDQTAQAGLYIDGKLVETATLYTQANDRRPELFWRYQLTDTKHQVEVRLVTPRPEIQLYFGDYLIYREGPQTK</sequence>
<feature type="signal peptide" evidence="2">
    <location>
        <begin position="1"/>
        <end position="25"/>
    </location>
</feature>
<dbReference type="OrthoDB" id="9761704at2"/>
<dbReference type="AlphaFoldDB" id="A0A1X7I609"/>
<keyword evidence="3" id="KW-0378">Hydrolase</keyword>
<dbReference type="STRING" id="561061.SAMN05660862_0477"/>
<name>A0A1X7I609_9SPHI</name>
<gene>
    <name evidence="3" type="ORF">SAMN05660862_0477</name>
</gene>
<dbReference type="Proteomes" id="UP000192980">
    <property type="component" value="Unassembled WGS sequence"/>
</dbReference>
<feature type="binding site" evidence="1">
    <location>
        <position position="317"/>
    </location>
    <ligand>
        <name>Mg(2+)</name>
        <dbReference type="ChEBI" id="CHEBI:18420"/>
        <label>1</label>
    </ligand>
</feature>
<evidence type="ECO:0000256" key="1">
    <source>
        <dbReference type="PIRSR" id="PIRSR605502-1"/>
    </source>
</evidence>
<evidence type="ECO:0000313" key="3">
    <source>
        <dbReference type="EMBL" id="SMG09686.1"/>
    </source>
</evidence>
<dbReference type="GO" id="GO:0016787">
    <property type="term" value="F:hydrolase activity"/>
    <property type="evidence" value="ECO:0007669"/>
    <property type="project" value="UniProtKB-KW"/>
</dbReference>
<dbReference type="EMBL" id="FXAU01000001">
    <property type="protein sequence ID" value="SMG09686.1"/>
    <property type="molecule type" value="Genomic_DNA"/>
</dbReference>
<dbReference type="Gene3D" id="1.10.4080.10">
    <property type="entry name" value="ADP-ribosylation/Crystallin J1"/>
    <property type="match status" value="1"/>
</dbReference>